<organism evidence="2 3">
    <name type="scientific">Actinosynnema mirum (strain ATCC 29888 / DSM 43827 / JCM 3225 / NBRC 14064 / NCIMB 13271 / NRRL B-12336 / IMRU 3971 / 101)</name>
    <dbReference type="NCBI Taxonomy" id="446462"/>
    <lineage>
        <taxon>Bacteria</taxon>
        <taxon>Bacillati</taxon>
        <taxon>Actinomycetota</taxon>
        <taxon>Actinomycetes</taxon>
        <taxon>Pseudonocardiales</taxon>
        <taxon>Pseudonocardiaceae</taxon>
        <taxon>Actinosynnema</taxon>
    </lineage>
</organism>
<proteinExistence type="predicted"/>
<dbReference type="EMBL" id="CP001630">
    <property type="protein sequence ID" value="ACU38195.1"/>
    <property type="molecule type" value="Genomic_DNA"/>
</dbReference>
<dbReference type="STRING" id="446462.Amir_4344"/>
<evidence type="ECO:0000313" key="3">
    <source>
        <dbReference type="Proteomes" id="UP000002213"/>
    </source>
</evidence>
<evidence type="ECO:0000313" key="2">
    <source>
        <dbReference type="EMBL" id="ACU38195.1"/>
    </source>
</evidence>
<dbReference type="HOGENOM" id="CLU_032560_0_0_11"/>
<protein>
    <submittedName>
        <fullName evidence="2">Uncharacterized protein</fullName>
    </submittedName>
</protein>
<keyword evidence="3" id="KW-1185">Reference proteome</keyword>
<dbReference type="Proteomes" id="UP000002213">
    <property type="component" value="Chromosome"/>
</dbReference>
<feature type="transmembrane region" description="Helical" evidence="1">
    <location>
        <begin position="202"/>
        <end position="223"/>
    </location>
</feature>
<evidence type="ECO:0000256" key="1">
    <source>
        <dbReference type="SAM" id="Phobius"/>
    </source>
</evidence>
<keyword evidence="1" id="KW-0812">Transmembrane</keyword>
<reference evidence="2 3" key="1">
    <citation type="journal article" date="2009" name="Stand. Genomic Sci.">
        <title>Complete genome sequence of Actinosynnema mirum type strain (101).</title>
        <authorList>
            <person name="Land M."/>
            <person name="Lapidus A."/>
            <person name="Mayilraj S."/>
            <person name="Chen F."/>
            <person name="Copeland A."/>
            <person name="Del Rio T.G."/>
            <person name="Nolan M."/>
            <person name="Lucas S."/>
            <person name="Tice H."/>
            <person name="Cheng J.F."/>
            <person name="Chertkov O."/>
            <person name="Bruce D."/>
            <person name="Goodwin L."/>
            <person name="Pitluck S."/>
            <person name="Rohde M."/>
            <person name="Goker M."/>
            <person name="Pati A."/>
            <person name="Ivanova N."/>
            <person name="Mavromatis K."/>
            <person name="Chen A."/>
            <person name="Palaniappan K."/>
            <person name="Hauser L."/>
            <person name="Chang Y.J."/>
            <person name="Jeffries C.C."/>
            <person name="Brettin T."/>
            <person name="Detter J.C."/>
            <person name="Han C."/>
            <person name="Chain P."/>
            <person name="Tindall B.J."/>
            <person name="Bristow J."/>
            <person name="Eisen J.A."/>
            <person name="Markowitz V."/>
            <person name="Hugenholtz P."/>
            <person name="Kyrpides N.C."/>
            <person name="Klenk H.P."/>
        </authorList>
    </citation>
    <scope>NUCLEOTIDE SEQUENCE [LARGE SCALE GENOMIC DNA]</scope>
    <source>
        <strain evidence="3">ATCC 29888 / DSM 43827 / JCM 3225 / NBRC 14064 / NCIMB 13271 / NRRL B-12336 / IMRU 3971 / 101</strain>
    </source>
</reference>
<feature type="transmembrane region" description="Helical" evidence="1">
    <location>
        <begin position="162"/>
        <end position="181"/>
    </location>
</feature>
<gene>
    <name evidence="2" type="ordered locus">Amir_4344</name>
</gene>
<dbReference type="eggNOG" id="COG0241">
    <property type="taxonomic scope" value="Bacteria"/>
</dbReference>
<sequence>MVRSIVRSAVAERVETLPGKHFRDFRVPVPGAVPGVSRGSTTLGVVVEPAEPLAPARDEVTRYLCAAAHLDPEFADSAVREFLGSPNRAIPPSPGVDGDAVLREALAARGRRVLRDAALLLLLVVALLTEPLVVVLWLLVGLPFAFRKPDPRRGGKQQQNQGALIALGVMGLVLVYVLISLEEYNSAPRSRYAREPELIPGIDSEFFVFAAIFFLLALLLLLADRLAVHNLVFTSFQRGNFTGAKRSHRWFGEWRFSADNVRAHEKGLEELRRAAVPDDRPRTVVYRGERPFVGAGLVYDPWSLALTLDPAGEPERVGGGRQVDVDLTELYEALAHGLTELVRPSSLSPSGRLTGLRATEQVVASAAELANRADDPRAAGLLPGSHGRPPLTLTAERAAGIAREPQEWLRYFRCFQVESWDRQLVVTWYLHLGCDDGRLYVEWTPTVLMPVRAAYKDIDATRPTVLKPVREALSRALALPLSVLGRARALVTRLAGPSRSPSPSERYGAERSLRELGAGDVVLDYFQRADLERYAKLMDRQLLRTLGRYLERKGVTTTEFMRQATQVADRHIHIKGSVSGNVFIGDRNTVGENAKEDNRK</sequence>
<name>C6WIV5_ACTMD</name>
<keyword evidence="1" id="KW-0472">Membrane</keyword>
<dbReference type="AlphaFoldDB" id="C6WIV5"/>
<feature type="transmembrane region" description="Helical" evidence="1">
    <location>
        <begin position="119"/>
        <end position="142"/>
    </location>
</feature>
<keyword evidence="1" id="KW-1133">Transmembrane helix</keyword>
<dbReference type="KEGG" id="ami:Amir_4344"/>
<accession>C6WIV5</accession>